<dbReference type="Pfam" id="PF12697">
    <property type="entry name" value="Abhydrolase_6"/>
    <property type="match status" value="1"/>
</dbReference>
<dbReference type="OrthoDB" id="10253869at2759"/>
<reference evidence="2 3" key="1">
    <citation type="submission" date="2017-06" db="EMBL/GenBank/DDBJ databases">
        <title>Ant-infecting Ophiocordyceps genomes reveal a high diversity of potential behavioral manipulation genes and a possible major role for enterotoxins.</title>
        <authorList>
            <person name="De Bekker C."/>
            <person name="Evans H.C."/>
            <person name="Brachmann A."/>
            <person name="Hughes D.P."/>
        </authorList>
    </citation>
    <scope>NUCLEOTIDE SEQUENCE [LARGE SCALE GENOMIC DNA]</scope>
    <source>
        <strain evidence="2 3">Map64</strain>
    </source>
</reference>
<dbReference type="STRING" id="1399860.A0A2C5Y102"/>
<sequence length="282" mass="31464">MVMIHEEPPDNEVELVQLETWARLRSAASTVTPIFLIHDGGGTTFAYHCLDPLRRFVYGIRNPHFFTGATFANGISEMGRLYANMIRRAVAQADFPAKRASDGRTNVFLGGWSLGGMLSLEVAHVLAEDEVVRVIGILMVDSPYPGLTEPFDGPIAPRSRKGEAKSKNEVLADRCMAEARRMVDGWQLPVWKEARRPPTVLLRATDRVPTLGPGVERVDVYRSDAMLEWARYDEAMFEEVLEVRGHHFDLFSPERISATTEVIRRGLEVLDGCVPVLGDACI</sequence>
<evidence type="ECO:0000313" key="3">
    <source>
        <dbReference type="Proteomes" id="UP000226192"/>
    </source>
</evidence>
<dbReference type="Gene3D" id="3.40.50.1820">
    <property type="entry name" value="alpha/beta hydrolase"/>
    <property type="match status" value="1"/>
</dbReference>
<feature type="domain" description="AB hydrolase-1" evidence="1">
    <location>
        <begin position="34"/>
        <end position="257"/>
    </location>
</feature>
<evidence type="ECO:0000259" key="1">
    <source>
        <dbReference type="Pfam" id="PF12697"/>
    </source>
</evidence>
<dbReference type="InterPro" id="IPR029058">
    <property type="entry name" value="AB_hydrolase_fold"/>
</dbReference>
<evidence type="ECO:0000313" key="2">
    <source>
        <dbReference type="EMBL" id="PHH63175.1"/>
    </source>
</evidence>
<protein>
    <recommendedName>
        <fullName evidence="1">AB hydrolase-1 domain-containing protein</fullName>
    </recommendedName>
</protein>
<dbReference type="AlphaFoldDB" id="A0A2C5Y102"/>
<comment type="caution">
    <text evidence="2">The sequence shown here is derived from an EMBL/GenBank/DDBJ whole genome shotgun (WGS) entry which is preliminary data.</text>
</comment>
<dbReference type="InterPro" id="IPR000073">
    <property type="entry name" value="AB_hydrolase_1"/>
</dbReference>
<gene>
    <name evidence="2" type="ORF">CDD81_6226</name>
</gene>
<name>A0A2C5Y102_9HYPO</name>
<dbReference type="Proteomes" id="UP000226192">
    <property type="component" value="Unassembled WGS sequence"/>
</dbReference>
<organism evidence="2 3">
    <name type="scientific">Ophiocordyceps australis</name>
    <dbReference type="NCBI Taxonomy" id="1399860"/>
    <lineage>
        <taxon>Eukaryota</taxon>
        <taxon>Fungi</taxon>
        <taxon>Dikarya</taxon>
        <taxon>Ascomycota</taxon>
        <taxon>Pezizomycotina</taxon>
        <taxon>Sordariomycetes</taxon>
        <taxon>Hypocreomycetidae</taxon>
        <taxon>Hypocreales</taxon>
        <taxon>Ophiocordycipitaceae</taxon>
        <taxon>Ophiocordyceps</taxon>
    </lineage>
</organism>
<accession>A0A2C5Y102</accession>
<proteinExistence type="predicted"/>
<keyword evidence="3" id="KW-1185">Reference proteome</keyword>
<dbReference type="EMBL" id="NJET01000055">
    <property type="protein sequence ID" value="PHH63175.1"/>
    <property type="molecule type" value="Genomic_DNA"/>
</dbReference>
<dbReference type="SUPFAM" id="SSF53474">
    <property type="entry name" value="alpha/beta-Hydrolases"/>
    <property type="match status" value="1"/>
</dbReference>